<evidence type="ECO:0000313" key="2">
    <source>
        <dbReference type="Proteomes" id="UP001451303"/>
    </source>
</evidence>
<dbReference type="Proteomes" id="UP001451303">
    <property type="component" value="Unassembled WGS sequence"/>
</dbReference>
<proteinExistence type="predicted"/>
<sequence length="84" mass="8799">MQEPLGLGDEGGGSGSAWVVIGRVTTSLPAAQRSKPTDDASHCLVAVPVFTPTTPSIFTKFHSIFRNDDDASQRSTLPVMIGLG</sequence>
<gene>
    <name evidence="1" type="ORF">QR685DRAFT_597684</name>
</gene>
<comment type="caution">
    <text evidence="1">The sequence shown here is derived from an EMBL/GenBank/DDBJ whole genome shotgun (WGS) entry which is preliminary data.</text>
</comment>
<keyword evidence="2" id="KW-1185">Reference proteome</keyword>
<evidence type="ECO:0000313" key="1">
    <source>
        <dbReference type="EMBL" id="KAL0471200.1"/>
    </source>
</evidence>
<accession>A0ABR3DET9</accession>
<organism evidence="1 2">
    <name type="scientific">Neurospora intermedia</name>
    <dbReference type="NCBI Taxonomy" id="5142"/>
    <lineage>
        <taxon>Eukaryota</taxon>
        <taxon>Fungi</taxon>
        <taxon>Dikarya</taxon>
        <taxon>Ascomycota</taxon>
        <taxon>Pezizomycotina</taxon>
        <taxon>Sordariomycetes</taxon>
        <taxon>Sordariomycetidae</taxon>
        <taxon>Sordariales</taxon>
        <taxon>Sordariaceae</taxon>
        <taxon>Neurospora</taxon>
    </lineage>
</organism>
<dbReference type="EMBL" id="JAVLET010000004">
    <property type="protein sequence ID" value="KAL0471200.1"/>
    <property type="molecule type" value="Genomic_DNA"/>
</dbReference>
<reference evidence="1 2" key="1">
    <citation type="submission" date="2023-09" db="EMBL/GenBank/DDBJ databases">
        <title>Multi-omics analysis of a traditional fermented food reveals byproduct-associated fungal strains for waste-to-food upcycling.</title>
        <authorList>
            <consortium name="Lawrence Berkeley National Laboratory"/>
            <person name="Rekdal V.M."/>
            <person name="Villalobos-Escobedo J.M."/>
            <person name="Rodriguez-Valeron N."/>
            <person name="Garcia M.O."/>
            <person name="Vasquez D.P."/>
            <person name="Damayanti I."/>
            <person name="Sorensen P.M."/>
            <person name="Baidoo E.E."/>
            <person name="De Carvalho A.C."/>
            <person name="Riley R."/>
            <person name="Lipzen A."/>
            <person name="He G."/>
            <person name="Yan M."/>
            <person name="Haridas S."/>
            <person name="Daum C."/>
            <person name="Yoshinaga Y."/>
            <person name="Ng V."/>
            <person name="Grigoriev I.V."/>
            <person name="Munk R."/>
            <person name="Nuraida L."/>
            <person name="Wijaya C.H."/>
            <person name="Morales P.-C."/>
            <person name="Keasling J.D."/>
        </authorList>
    </citation>
    <scope>NUCLEOTIDE SEQUENCE [LARGE SCALE GENOMIC DNA]</scope>
    <source>
        <strain evidence="1 2">FGSC 2613</strain>
    </source>
</reference>
<name>A0ABR3DET9_NEUIN</name>
<protein>
    <submittedName>
        <fullName evidence="1">Uncharacterized protein</fullName>
    </submittedName>
</protein>